<comment type="subcellular location">
    <subcellularLocation>
        <location evidence="1">Cytoplasm</location>
    </subcellularLocation>
</comment>
<keyword evidence="5" id="KW-0648">Protein biosynthesis</keyword>
<feature type="region of interest" description="Disordered" evidence="6">
    <location>
        <begin position="592"/>
        <end position="666"/>
    </location>
</feature>
<dbReference type="GO" id="GO:0071541">
    <property type="term" value="C:eukaryotic translation initiation factor 3 complex, eIF3m"/>
    <property type="evidence" value="ECO:0007669"/>
    <property type="project" value="TreeGrafter"/>
</dbReference>
<feature type="compositionally biased region" description="Basic and acidic residues" evidence="6">
    <location>
        <begin position="913"/>
        <end position="935"/>
    </location>
</feature>
<dbReference type="Pfam" id="PF22591">
    <property type="entry name" value="eIF3a_PCI_TPR-like"/>
    <property type="match status" value="1"/>
</dbReference>
<accession>A0AAV8V012</accession>
<dbReference type="AlphaFoldDB" id="A0AAV8V012"/>
<dbReference type="InterPro" id="IPR054711">
    <property type="entry name" value="eIF3a_PCI_TPR-like"/>
</dbReference>
<keyword evidence="3" id="KW-0396">Initiation factor</keyword>
<keyword evidence="9" id="KW-1185">Reference proteome</keyword>
<dbReference type="GO" id="GO:0071540">
    <property type="term" value="C:eukaryotic translation initiation factor 3 complex, eIF3e"/>
    <property type="evidence" value="ECO:0007669"/>
    <property type="project" value="TreeGrafter"/>
</dbReference>
<dbReference type="Proteomes" id="UP001157974">
    <property type="component" value="Unassembled WGS sequence"/>
</dbReference>
<feature type="compositionally biased region" description="Low complexity" evidence="6">
    <location>
        <begin position="872"/>
        <end position="889"/>
    </location>
</feature>
<evidence type="ECO:0000256" key="2">
    <source>
        <dbReference type="ARBA" id="ARBA00022490"/>
    </source>
</evidence>
<dbReference type="GO" id="GO:0043614">
    <property type="term" value="C:multi-eIF complex"/>
    <property type="evidence" value="ECO:0007669"/>
    <property type="project" value="TreeGrafter"/>
</dbReference>
<dbReference type="Gene3D" id="4.10.860.10">
    <property type="entry name" value="UVR domain"/>
    <property type="match status" value="1"/>
</dbReference>
<feature type="domain" description="PCI" evidence="7">
    <location>
        <begin position="337"/>
        <end position="523"/>
    </location>
</feature>
<protein>
    <recommendedName>
        <fullName evidence="7">PCI domain-containing protein</fullName>
    </recommendedName>
</protein>
<dbReference type="PROSITE" id="PS50250">
    <property type="entry name" value="PCI"/>
    <property type="match status" value="1"/>
</dbReference>
<name>A0AAV8V012_9RHOD</name>
<gene>
    <name evidence="8" type="ORF">NDN08_003075</name>
</gene>
<reference evidence="8 9" key="1">
    <citation type="journal article" date="2023" name="Nat. Commun.">
        <title>Origin of minicircular mitochondrial genomes in red algae.</title>
        <authorList>
            <person name="Lee Y."/>
            <person name="Cho C.H."/>
            <person name="Lee Y.M."/>
            <person name="Park S.I."/>
            <person name="Yang J.H."/>
            <person name="West J.A."/>
            <person name="Bhattacharya D."/>
            <person name="Yoon H.S."/>
        </authorList>
    </citation>
    <scope>NUCLEOTIDE SEQUENCE [LARGE SCALE GENOMIC DNA]</scope>
    <source>
        <strain evidence="8 9">CCMP1338</strain>
        <tissue evidence="8">Whole cell</tissue>
    </source>
</reference>
<dbReference type="GO" id="GO:0003729">
    <property type="term" value="F:mRNA binding"/>
    <property type="evidence" value="ECO:0007669"/>
    <property type="project" value="TreeGrafter"/>
</dbReference>
<feature type="region of interest" description="Disordered" evidence="6">
    <location>
        <begin position="794"/>
        <end position="935"/>
    </location>
</feature>
<dbReference type="GO" id="GO:0003743">
    <property type="term" value="F:translation initiation factor activity"/>
    <property type="evidence" value="ECO:0007669"/>
    <property type="project" value="UniProtKB-KW"/>
</dbReference>
<dbReference type="EMBL" id="JAMWBK010000003">
    <property type="protein sequence ID" value="KAJ8906582.1"/>
    <property type="molecule type" value="Genomic_DNA"/>
</dbReference>
<dbReference type="GO" id="GO:0002188">
    <property type="term" value="P:translation reinitiation"/>
    <property type="evidence" value="ECO:0007669"/>
    <property type="project" value="TreeGrafter"/>
</dbReference>
<dbReference type="Gene3D" id="1.25.40.860">
    <property type="match status" value="2"/>
</dbReference>
<dbReference type="InterPro" id="IPR000717">
    <property type="entry name" value="PCI_dom"/>
</dbReference>
<dbReference type="InterPro" id="IPR027512">
    <property type="entry name" value="EIF3A"/>
</dbReference>
<evidence type="ECO:0000256" key="3">
    <source>
        <dbReference type="ARBA" id="ARBA00022540"/>
    </source>
</evidence>
<evidence type="ECO:0000256" key="1">
    <source>
        <dbReference type="ARBA" id="ARBA00004496"/>
    </source>
</evidence>
<sequence length="935" mass="108586">MPPRKRYMNYFGNDRRATALKPEYALDRADQLISVGQEETALMALYNIITDNTQRKRQWNVKYEGIMMKLMELCVKNRRQTLIKEALHKYRALCSTQNVASLEKVVRYLVKEGISKAEEARRSIMGEVVDDTGNDDLEEIGMETTETLLLEAAGAEQSKERTDRQVVVPWMKFMWEVFRVVLDIVKFHSKLETCYHDMAKQAFAFCQKHNRFSEFRRLCDILRQHLSYLTRPQQKNANDVQLSNPETTQNFLETRFLQLQSSVELRNWQEAYRTIEDIHMLISLAKKMPKAQTMGIYYERLTQVFWMSKNYLYHAHALYKLYSLNIKQNKSLSAEEAKNMATRLLLASLCVPPFDAHSAILADSIGLNHAGDAAGENAARHARMAAILGYSTPALRSTLIDDIRQKNILEVCHEEVKVLVPILEVEMEPLKLSQRLKPALEFVANNPVLADYAEPLKRIAVFRLLEQLGKVYNVMKVSEVGRVASFTTVAEVERTALEALKAGSLSIRFDHQYDCIIFESSLFSTSAMKEQLMNLGKRLEVASKMWKLPSFANAEVELQARRTTAIQMARAMSATEQDENLRRKNIIELRKEEQERQSHAAEMQRQAAIAKKKRDDYERTRQREEQEQRDRERQRTKEQEEQQRRQLGADQEAAQAAEEPEDSFEKQRIQLEKEKEEEIRAQREAEKKVAVFVEKFDFLERALREENKPLMAAVWNIRCEQQLANHAASKEALIVKRRTEHEQGLARKAMLVEQKDTIKMFKDELMKTVDERFEKLSVELREKEEREAQLRIEEEERQREERRREEQAREKQRREEEEQRLEEEQQRAKEEQWRAEEAKAAEEAAKREVELAKAREPENIPSNEPSDVPVKPTAAAPRAAPYAPPQRAAGTPVDTPSQGGEQAKPHAPALFGKKIEGGWRERVAAKKRQEQNQSQ</sequence>
<evidence type="ECO:0000259" key="7">
    <source>
        <dbReference type="PROSITE" id="PS50250"/>
    </source>
</evidence>
<evidence type="ECO:0000313" key="8">
    <source>
        <dbReference type="EMBL" id="KAJ8906582.1"/>
    </source>
</evidence>
<proteinExistence type="predicted"/>
<organism evidence="8 9">
    <name type="scientific">Rhodosorus marinus</name>
    <dbReference type="NCBI Taxonomy" id="101924"/>
    <lineage>
        <taxon>Eukaryota</taxon>
        <taxon>Rhodophyta</taxon>
        <taxon>Stylonematophyceae</taxon>
        <taxon>Stylonematales</taxon>
        <taxon>Stylonemataceae</taxon>
        <taxon>Rhodosorus</taxon>
    </lineage>
</organism>
<keyword evidence="4" id="KW-0694">RNA-binding</keyword>
<dbReference type="FunFam" id="4.10.860.10:FF:000001">
    <property type="entry name" value="Eukaryotic translation initiation factor 3 subunit A"/>
    <property type="match status" value="1"/>
</dbReference>
<dbReference type="PANTHER" id="PTHR14005:SF0">
    <property type="entry name" value="EUKARYOTIC TRANSLATION INITIATION FACTOR 3 SUBUNIT A"/>
    <property type="match status" value="1"/>
</dbReference>
<evidence type="ECO:0000256" key="4">
    <source>
        <dbReference type="ARBA" id="ARBA00022884"/>
    </source>
</evidence>
<evidence type="ECO:0000256" key="6">
    <source>
        <dbReference type="SAM" id="MobiDB-lite"/>
    </source>
</evidence>
<feature type="compositionally biased region" description="Low complexity" evidence="6">
    <location>
        <begin position="645"/>
        <end position="657"/>
    </location>
</feature>
<keyword evidence="2" id="KW-0963">Cytoplasm</keyword>
<evidence type="ECO:0000313" key="9">
    <source>
        <dbReference type="Proteomes" id="UP001157974"/>
    </source>
</evidence>
<comment type="caution">
    <text evidence="8">The sequence shown here is derived from an EMBL/GenBank/DDBJ whole genome shotgun (WGS) entry which is preliminary data.</text>
</comment>
<evidence type="ECO:0000256" key="5">
    <source>
        <dbReference type="ARBA" id="ARBA00022917"/>
    </source>
</evidence>
<dbReference type="GO" id="GO:0001732">
    <property type="term" value="P:formation of cytoplasmic translation initiation complex"/>
    <property type="evidence" value="ECO:0007669"/>
    <property type="project" value="TreeGrafter"/>
</dbReference>
<feature type="compositionally biased region" description="Basic and acidic residues" evidence="6">
    <location>
        <begin position="794"/>
        <end position="858"/>
    </location>
</feature>
<feature type="compositionally biased region" description="Basic and acidic residues" evidence="6">
    <location>
        <begin position="613"/>
        <end position="644"/>
    </location>
</feature>
<dbReference type="PANTHER" id="PTHR14005">
    <property type="entry name" value="EUKARYOTIC TRANSLATION INITIATION FACTOR 3, THETA SUBUNIT"/>
    <property type="match status" value="1"/>
</dbReference>